<dbReference type="OrthoDB" id="6119092at2"/>
<dbReference type="RefSeq" id="WP_132290924.1">
    <property type="nucleotide sequence ID" value="NZ_SMFU01000008.1"/>
</dbReference>
<comment type="function">
    <text evidence="1">Required for the efficient initiation of filament assembly.</text>
</comment>
<comment type="similarity">
    <text evidence="2">Belongs to the FlgN family.</text>
</comment>
<dbReference type="Pfam" id="PF05130">
    <property type="entry name" value="FlgN"/>
    <property type="match status" value="1"/>
</dbReference>
<evidence type="ECO:0000313" key="5">
    <source>
        <dbReference type="Proteomes" id="UP000294546"/>
    </source>
</evidence>
<reference evidence="4 5" key="1">
    <citation type="submission" date="2019-03" db="EMBL/GenBank/DDBJ databases">
        <title>Genomic Encyclopedia of Archaeal and Bacterial Type Strains, Phase II (KMG-II): from individual species to whole genera.</title>
        <authorList>
            <person name="Goeker M."/>
        </authorList>
    </citation>
    <scope>NUCLEOTIDE SEQUENCE [LARGE SCALE GENOMIC DNA]</scope>
    <source>
        <strain evidence="4 5">DSM 27697</strain>
    </source>
</reference>
<keyword evidence="4" id="KW-0282">Flagellum</keyword>
<dbReference type="InterPro" id="IPR036679">
    <property type="entry name" value="FlgN-like_sf"/>
</dbReference>
<evidence type="ECO:0000256" key="3">
    <source>
        <dbReference type="ARBA" id="ARBA00022795"/>
    </source>
</evidence>
<organism evidence="4 5">
    <name type="scientific">Marinobacterium mangrovicola</name>
    <dbReference type="NCBI Taxonomy" id="1476959"/>
    <lineage>
        <taxon>Bacteria</taxon>
        <taxon>Pseudomonadati</taxon>
        <taxon>Pseudomonadota</taxon>
        <taxon>Gammaproteobacteria</taxon>
        <taxon>Oceanospirillales</taxon>
        <taxon>Oceanospirillaceae</taxon>
        <taxon>Marinobacterium</taxon>
    </lineage>
</organism>
<name>A0A4R1GIP3_9GAMM</name>
<dbReference type="AlphaFoldDB" id="A0A4R1GIP3"/>
<keyword evidence="4" id="KW-0969">Cilium</keyword>
<protein>
    <submittedName>
        <fullName evidence="4">Flagellar biosynthesis/type III secretory pathway chaperone</fullName>
    </submittedName>
</protein>
<keyword evidence="4" id="KW-0966">Cell projection</keyword>
<evidence type="ECO:0000256" key="1">
    <source>
        <dbReference type="ARBA" id="ARBA00002397"/>
    </source>
</evidence>
<proteinExistence type="inferred from homology"/>
<evidence type="ECO:0000313" key="4">
    <source>
        <dbReference type="EMBL" id="TCK07031.1"/>
    </source>
</evidence>
<accession>A0A4R1GIP3</accession>
<evidence type="ECO:0000256" key="2">
    <source>
        <dbReference type="ARBA" id="ARBA00007703"/>
    </source>
</evidence>
<keyword evidence="5" id="KW-1185">Reference proteome</keyword>
<dbReference type="InterPro" id="IPR007809">
    <property type="entry name" value="FlgN-like"/>
</dbReference>
<dbReference type="SUPFAM" id="SSF140566">
    <property type="entry name" value="FlgN-like"/>
    <property type="match status" value="1"/>
</dbReference>
<keyword evidence="3" id="KW-1005">Bacterial flagellum biogenesis</keyword>
<dbReference type="Gene3D" id="1.20.58.300">
    <property type="entry name" value="FlgN-like"/>
    <property type="match status" value="1"/>
</dbReference>
<gene>
    <name evidence="4" type="ORF">CLV83_1888</name>
</gene>
<dbReference type="Proteomes" id="UP000294546">
    <property type="component" value="Unassembled WGS sequence"/>
</dbReference>
<sequence length="162" mass="18025">MPNPQISAQLHPLITQGVELLRELDSLLAEERQALEKRNLDAIQKTTELKADLLNRVGANFNERHSAMEAAGIELSAEGWDSFIADLPVTEAKPLSDAWTELDQLLEQVQKASQINQQLVHRGQENTARLLSLLQGKNQKSELYGRSGARNNFSTQSRIGKA</sequence>
<dbReference type="EMBL" id="SMFU01000008">
    <property type="protein sequence ID" value="TCK07031.1"/>
    <property type="molecule type" value="Genomic_DNA"/>
</dbReference>
<dbReference type="GO" id="GO:0044780">
    <property type="term" value="P:bacterial-type flagellum assembly"/>
    <property type="evidence" value="ECO:0007669"/>
    <property type="project" value="InterPro"/>
</dbReference>
<comment type="caution">
    <text evidence="4">The sequence shown here is derived from an EMBL/GenBank/DDBJ whole genome shotgun (WGS) entry which is preliminary data.</text>
</comment>